<proteinExistence type="predicted"/>
<dbReference type="OrthoDB" id="2173243at2"/>
<dbReference type="Proteomes" id="UP000187499">
    <property type="component" value="Chromosome"/>
</dbReference>
<feature type="transmembrane region" description="Helical" evidence="1">
    <location>
        <begin position="489"/>
        <end position="512"/>
    </location>
</feature>
<evidence type="ECO:0008006" key="5">
    <source>
        <dbReference type="Google" id="ProtNLM"/>
    </source>
</evidence>
<keyword evidence="4" id="KW-1185">Reference proteome</keyword>
<dbReference type="EMBL" id="CP019323">
    <property type="protein sequence ID" value="APX73172.1"/>
    <property type="molecule type" value="Genomic_DNA"/>
</dbReference>
<organism evidence="3 4">
    <name type="scientific">Companilactobacillus allii</name>
    <dbReference type="NCBI Taxonomy" id="1847728"/>
    <lineage>
        <taxon>Bacteria</taxon>
        <taxon>Bacillati</taxon>
        <taxon>Bacillota</taxon>
        <taxon>Bacilli</taxon>
        <taxon>Lactobacillales</taxon>
        <taxon>Lactobacillaceae</taxon>
        <taxon>Companilactobacillus</taxon>
    </lineage>
</organism>
<feature type="chain" id="PRO_5038533045" description="DUF2334 domain-containing protein" evidence="2">
    <location>
        <begin position="30"/>
        <end position="520"/>
    </location>
</feature>
<dbReference type="KEGG" id="lalw:BTM29_11690"/>
<name>A0A1P8Q5P9_9LACO</name>
<dbReference type="AlphaFoldDB" id="A0A1P8Q5P9"/>
<evidence type="ECO:0000313" key="4">
    <source>
        <dbReference type="Proteomes" id="UP000187499"/>
    </source>
</evidence>
<keyword evidence="2" id="KW-0732">Signal</keyword>
<keyword evidence="1" id="KW-1133">Transmembrane helix</keyword>
<keyword evidence="1" id="KW-0472">Membrane</keyword>
<gene>
    <name evidence="3" type="ORF">BTM29_11690</name>
</gene>
<evidence type="ECO:0000256" key="2">
    <source>
        <dbReference type="SAM" id="SignalP"/>
    </source>
</evidence>
<keyword evidence="1" id="KW-0812">Transmembrane</keyword>
<evidence type="ECO:0000313" key="3">
    <source>
        <dbReference type="EMBL" id="APX73172.1"/>
    </source>
</evidence>
<accession>A0A1P8Q5P9</accession>
<feature type="signal peptide" evidence="2">
    <location>
        <begin position="1"/>
        <end position="29"/>
    </location>
</feature>
<evidence type="ECO:0000256" key="1">
    <source>
        <dbReference type="SAM" id="Phobius"/>
    </source>
</evidence>
<reference evidence="4" key="1">
    <citation type="submission" date="2016-12" db="EMBL/GenBank/DDBJ databases">
        <authorList>
            <person name="Jung M.Y."/>
            <person name="Lee S.H."/>
        </authorList>
    </citation>
    <scope>NUCLEOTIDE SEQUENCE [LARGE SCALE GENOMIC DNA]</scope>
    <source>
        <strain evidence="4">WiKim39</strain>
    </source>
</reference>
<dbReference type="RefSeq" id="WP_076618108.1">
    <property type="nucleotide sequence ID" value="NZ_CP019323.1"/>
</dbReference>
<protein>
    <recommendedName>
        <fullName evidence="5">DUF2334 domain-containing protein</fullName>
    </recommendedName>
</protein>
<sequence length="520" mass="58207">MRLNKLSKLVSLLCLPLLFYVFSTQLVKAEAATSNKVMLVYDSKNTTDQYDVKVDALQRSLTSMNLQVKTLSQNDYKSGMLTKKYVGVITMINWKQVGLTNKTFIKDRSKFSGIKLHIGDELTSEEKTQLGAKSTRLYQQQLILKNKNTSQVLPFSETIDVLQDLPSGSQQIGTLSTQQENAKIYGYGVINGNYGFLPYFDSKGLSLITATEMIAKLFNRAGSYQPLLTITDVTPVSDLKILDQLSKFCYENSIPFAISTTTVSKNTEMKAFSKFTAVLRNIENRGGVIFIRSPEIGGPGVDSGNDLRQRLTSYVVSLAKGQVYPIGISSEGFWNQDKVLRQNFLIKADHWILLPNKQVVYVSEDDDAKAAKQSFFAISASSLNSVKKTEETRFSTPSAVTIPMPNSSKGLVDFEKQVNKLKFSWFDPMSTSMSTSITTGTSTVSFKDSNYFVNGKQEEIGTADSSKIFNETIKTKPVLSNYFNIQGNVLTILFIIVAIILIVFILIGRRIYWNRFNKRK</sequence>
<dbReference type="STRING" id="1847728.BTM29_11690"/>